<dbReference type="GO" id="GO:0016020">
    <property type="term" value="C:membrane"/>
    <property type="evidence" value="ECO:0007669"/>
    <property type="project" value="UniProtKB-SubCell"/>
</dbReference>
<dbReference type="KEGG" id="hazt:108668097"/>
<feature type="transmembrane region" description="Helical" evidence="6">
    <location>
        <begin position="16"/>
        <end position="38"/>
    </location>
</feature>
<dbReference type="Proteomes" id="UP000694843">
    <property type="component" value="Unplaced"/>
</dbReference>
<keyword evidence="5 6" id="KW-0472">Membrane</keyword>
<dbReference type="AlphaFoldDB" id="A0A8B7NAZ4"/>
<protein>
    <submittedName>
        <fullName evidence="8">Uncharacterized protein LOC108668097</fullName>
    </submittedName>
</protein>
<evidence type="ECO:0000256" key="1">
    <source>
        <dbReference type="ARBA" id="ARBA00004141"/>
    </source>
</evidence>
<organism evidence="7 8">
    <name type="scientific">Hyalella azteca</name>
    <name type="common">Amphipod</name>
    <dbReference type="NCBI Taxonomy" id="294128"/>
    <lineage>
        <taxon>Eukaryota</taxon>
        <taxon>Metazoa</taxon>
        <taxon>Ecdysozoa</taxon>
        <taxon>Arthropoda</taxon>
        <taxon>Crustacea</taxon>
        <taxon>Multicrustacea</taxon>
        <taxon>Malacostraca</taxon>
        <taxon>Eumalacostraca</taxon>
        <taxon>Peracarida</taxon>
        <taxon>Amphipoda</taxon>
        <taxon>Senticaudata</taxon>
        <taxon>Talitrida</taxon>
        <taxon>Talitroidea</taxon>
        <taxon>Hyalellidae</taxon>
        <taxon>Hyalella</taxon>
    </lineage>
</organism>
<keyword evidence="7" id="KW-1185">Reference proteome</keyword>
<evidence type="ECO:0000313" key="7">
    <source>
        <dbReference type="Proteomes" id="UP000694843"/>
    </source>
</evidence>
<gene>
    <name evidence="8" type="primary">LOC108668097</name>
</gene>
<sequence length="117" mass="12334">MVIAESCGVRCSRVMLLLYNTVFCLVGLTVGCVGLWSLSGQGWNILQALVPPAHSVMSGPQSAHPLKQPTSWTPTLQQLAHCLVVVGGAVVVTATLGCWATLTRSTCLLVLYLGLVV</sequence>
<dbReference type="RefSeq" id="XP_018010731.1">
    <property type="nucleotide sequence ID" value="XM_018155242.2"/>
</dbReference>
<keyword evidence="4 6" id="KW-1133">Transmembrane helix</keyword>
<feature type="non-terminal residue" evidence="8">
    <location>
        <position position="117"/>
    </location>
</feature>
<keyword evidence="3 6" id="KW-0812">Transmembrane</keyword>
<reference evidence="8" key="1">
    <citation type="submission" date="2025-08" db="UniProtKB">
        <authorList>
            <consortium name="RefSeq"/>
        </authorList>
    </citation>
    <scope>IDENTIFICATION</scope>
</reference>
<dbReference type="InterPro" id="IPR018499">
    <property type="entry name" value="Tetraspanin/Peripherin"/>
</dbReference>
<accession>A0A8B7NAZ4</accession>
<proteinExistence type="inferred from homology"/>
<feature type="transmembrane region" description="Helical" evidence="6">
    <location>
        <begin position="78"/>
        <end position="102"/>
    </location>
</feature>
<comment type="subcellular location">
    <subcellularLocation>
        <location evidence="1">Membrane</location>
        <topology evidence="1">Multi-pass membrane protein</topology>
    </subcellularLocation>
</comment>
<evidence type="ECO:0000313" key="8">
    <source>
        <dbReference type="RefSeq" id="XP_018010731.1"/>
    </source>
</evidence>
<dbReference type="InterPro" id="IPR018503">
    <property type="entry name" value="Tetraspanin_CS"/>
</dbReference>
<dbReference type="GeneID" id="108668097"/>
<evidence type="ECO:0000256" key="4">
    <source>
        <dbReference type="ARBA" id="ARBA00022989"/>
    </source>
</evidence>
<dbReference type="PROSITE" id="PS00421">
    <property type="entry name" value="TM4_1"/>
    <property type="match status" value="1"/>
</dbReference>
<evidence type="ECO:0000256" key="2">
    <source>
        <dbReference type="ARBA" id="ARBA00006840"/>
    </source>
</evidence>
<evidence type="ECO:0000256" key="5">
    <source>
        <dbReference type="ARBA" id="ARBA00023136"/>
    </source>
</evidence>
<dbReference type="Pfam" id="PF00335">
    <property type="entry name" value="Tetraspanin"/>
    <property type="match status" value="1"/>
</dbReference>
<name>A0A8B7NAZ4_HYAAZ</name>
<evidence type="ECO:0000256" key="6">
    <source>
        <dbReference type="SAM" id="Phobius"/>
    </source>
</evidence>
<comment type="similarity">
    <text evidence="2">Belongs to the tetraspanin (TM4SF) family.</text>
</comment>
<evidence type="ECO:0000256" key="3">
    <source>
        <dbReference type="ARBA" id="ARBA00022692"/>
    </source>
</evidence>